<protein>
    <submittedName>
        <fullName evidence="2">Uncharacterized protein</fullName>
    </submittedName>
</protein>
<name>A0A369VBI0_9ACTN</name>
<evidence type="ECO:0000313" key="3">
    <source>
        <dbReference type="Proteomes" id="UP000253742"/>
    </source>
</evidence>
<evidence type="ECO:0000256" key="1">
    <source>
        <dbReference type="SAM" id="Phobius"/>
    </source>
</evidence>
<dbReference type="RefSeq" id="WP_114528366.1">
    <property type="nucleotide sequence ID" value="NZ_QQBH01000005.1"/>
</dbReference>
<feature type="transmembrane region" description="Helical" evidence="1">
    <location>
        <begin position="143"/>
        <end position="166"/>
    </location>
</feature>
<dbReference type="Proteomes" id="UP000253742">
    <property type="component" value="Unassembled WGS sequence"/>
</dbReference>
<dbReference type="OrthoDB" id="3385752at2"/>
<proteinExistence type="predicted"/>
<evidence type="ECO:0000313" key="2">
    <source>
        <dbReference type="EMBL" id="RDD89240.1"/>
    </source>
</evidence>
<reference evidence="2 3" key="1">
    <citation type="submission" date="2018-07" db="EMBL/GenBank/DDBJ databases">
        <title>Genome guided investigation of antibiotics producing actinomycetales strain isolated from a Macau mangrove ecosystem.</title>
        <authorList>
            <person name="Hu D."/>
        </authorList>
    </citation>
    <scope>NUCLEOTIDE SEQUENCE [LARGE SCALE GENOMIC DNA]</scope>
    <source>
        <strain evidence="2 3">2297</strain>
    </source>
</reference>
<keyword evidence="1" id="KW-1133">Transmembrane helix</keyword>
<sequence>MPSRPERLAHPGGLAMMCVALFFLLGTAGTVVAVVVAMVCVGMFAGGRGAVRAVREGAWARPRTWLSLGVAGVSAGAAGFAVAYLTGVLSGGLDVGEACVHGHGVRYDEAYRAAHAEESDRWFPLSSKCNEGFDLVPSWVNPAIVFFVLLAAAGVLCLAVAVVTAVRRASGPTPEPRSLR</sequence>
<dbReference type="EMBL" id="QQBH01000005">
    <property type="protein sequence ID" value="RDD89240.1"/>
    <property type="molecule type" value="Genomic_DNA"/>
</dbReference>
<feature type="transmembrane region" description="Helical" evidence="1">
    <location>
        <begin position="12"/>
        <end position="45"/>
    </location>
</feature>
<organism evidence="2 3">
    <name type="scientific">Streptomyces parvulus</name>
    <dbReference type="NCBI Taxonomy" id="146923"/>
    <lineage>
        <taxon>Bacteria</taxon>
        <taxon>Bacillati</taxon>
        <taxon>Actinomycetota</taxon>
        <taxon>Actinomycetes</taxon>
        <taxon>Kitasatosporales</taxon>
        <taxon>Streptomycetaceae</taxon>
        <taxon>Streptomyces</taxon>
    </lineage>
</organism>
<keyword evidence="1" id="KW-0472">Membrane</keyword>
<accession>A0A369VBI0</accession>
<keyword evidence="1" id="KW-0812">Transmembrane</keyword>
<comment type="caution">
    <text evidence="2">The sequence shown here is derived from an EMBL/GenBank/DDBJ whole genome shotgun (WGS) entry which is preliminary data.</text>
</comment>
<feature type="transmembrane region" description="Helical" evidence="1">
    <location>
        <begin position="65"/>
        <end position="85"/>
    </location>
</feature>
<dbReference type="AlphaFoldDB" id="A0A369VBI0"/>
<gene>
    <name evidence="2" type="ORF">DVZ84_09585</name>
</gene>